<dbReference type="EMBL" id="ML736280">
    <property type="protein sequence ID" value="KAE8374620.1"/>
    <property type="molecule type" value="Genomic_DNA"/>
</dbReference>
<evidence type="ECO:0000313" key="2">
    <source>
        <dbReference type="Proteomes" id="UP000326198"/>
    </source>
</evidence>
<accession>A0A5N7B0G6</accession>
<organism evidence="1 2">
    <name type="scientific">Aspergillus bertholletiae</name>
    <dbReference type="NCBI Taxonomy" id="1226010"/>
    <lineage>
        <taxon>Eukaryota</taxon>
        <taxon>Fungi</taxon>
        <taxon>Dikarya</taxon>
        <taxon>Ascomycota</taxon>
        <taxon>Pezizomycotina</taxon>
        <taxon>Eurotiomycetes</taxon>
        <taxon>Eurotiomycetidae</taxon>
        <taxon>Eurotiales</taxon>
        <taxon>Aspergillaceae</taxon>
        <taxon>Aspergillus</taxon>
        <taxon>Aspergillus subgen. Circumdati</taxon>
    </lineage>
</organism>
<gene>
    <name evidence="1" type="ORF">BDV26DRAFT_269657</name>
</gene>
<dbReference type="Proteomes" id="UP000326198">
    <property type="component" value="Unassembled WGS sequence"/>
</dbReference>
<name>A0A5N7B0G6_9EURO</name>
<evidence type="ECO:0000313" key="1">
    <source>
        <dbReference type="EMBL" id="KAE8374620.1"/>
    </source>
</evidence>
<sequence length="65" mass="7556">MIIAYRMVLAVQFRLGSASPEEMHRIRMCNFRKERNGDQSQKTETGVEEMIDGQRPVARLIVTFL</sequence>
<dbReference type="AlphaFoldDB" id="A0A5N7B0G6"/>
<reference evidence="1 2" key="1">
    <citation type="submission" date="2019-04" db="EMBL/GenBank/DDBJ databases">
        <title>Friends and foes A comparative genomics studyof 23 Aspergillus species from section Flavi.</title>
        <authorList>
            <consortium name="DOE Joint Genome Institute"/>
            <person name="Kjaerbolling I."/>
            <person name="Vesth T."/>
            <person name="Frisvad J.C."/>
            <person name="Nybo J.L."/>
            <person name="Theobald S."/>
            <person name="Kildgaard S."/>
            <person name="Isbrandt T."/>
            <person name="Kuo A."/>
            <person name="Sato A."/>
            <person name="Lyhne E.K."/>
            <person name="Kogle M.E."/>
            <person name="Wiebenga A."/>
            <person name="Kun R.S."/>
            <person name="Lubbers R.J."/>
            <person name="Makela M.R."/>
            <person name="Barry K."/>
            <person name="Chovatia M."/>
            <person name="Clum A."/>
            <person name="Daum C."/>
            <person name="Haridas S."/>
            <person name="He G."/>
            <person name="LaButti K."/>
            <person name="Lipzen A."/>
            <person name="Mondo S."/>
            <person name="Riley R."/>
            <person name="Salamov A."/>
            <person name="Simmons B.A."/>
            <person name="Magnuson J.K."/>
            <person name="Henrissat B."/>
            <person name="Mortensen U.H."/>
            <person name="Larsen T.O."/>
            <person name="Devries R.P."/>
            <person name="Grigoriev I.V."/>
            <person name="Machida M."/>
            <person name="Baker S.E."/>
            <person name="Andersen M.R."/>
        </authorList>
    </citation>
    <scope>NUCLEOTIDE SEQUENCE [LARGE SCALE GENOMIC DNA]</scope>
    <source>
        <strain evidence="1 2">IBT 29228</strain>
    </source>
</reference>
<protein>
    <submittedName>
        <fullName evidence="1">Uncharacterized protein</fullName>
    </submittedName>
</protein>
<keyword evidence="2" id="KW-1185">Reference proteome</keyword>
<proteinExistence type="predicted"/>